<reference evidence="2 3" key="1">
    <citation type="journal article" date="2019" name="Int. J. Syst. Evol. Microbiol.">
        <title>The Global Catalogue of Microorganisms (GCM) 10K type strain sequencing project: providing services to taxonomists for standard genome sequencing and annotation.</title>
        <authorList>
            <consortium name="The Broad Institute Genomics Platform"/>
            <consortium name="The Broad Institute Genome Sequencing Center for Infectious Disease"/>
            <person name="Wu L."/>
            <person name="Ma J."/>
        </authorList>
    </citation>
    <scope>NUCLEOTIDE SEQUENCE [LARGE SCALE GENOMIC DNA]</scope>
    <source>
        <strain evidence="2 3">IBRC-M 10256</strain>
    </source>
</reference>
<name>A0ABD5NSK7_9EURY</name>
<keyword evidence="1" id="KW-0472">Membrane</keyword>
<organism evidence="2 3">
    <name type="scientific">Halovivax cerinus</name>
    <dbReference type="NCBI Taxonomy" id="1487865"/>
    <lineage>
        <taxon>Archaea</taxon>
        <taxon>Methanobacteriati</taxon>
        <taxon>Methanobacteriota</taxon>
        <taxon>Stenosarchaea group</taxon>
        <taxon>Halobacteria</taxon>
        <taxon>Halobacteriales</taxon>
        <taxon>Natrialbaceae</taxon>
        <taxon>Halovivax</taxon>
    </lineage>
</organism>
<feature type="transmembrane region" description="Helical" evidence="1">
    <location>
        <begin position="6"/>
        <end position="26"/>
    </location>
</feature>
<dbReference type="EMBL" id="JBHSAQ010000014">
    <property type="protein sequence ID" value="MFC3960022.1"/>
    <property type="molecule type" value="Genomic_DNA"/>
</dbReference>
<evidence type="ECO:0000313" key="2">
    <source>
        <dbReference type="EMBL" id="MFC3960022.1"/>
    </source>
</evidence>
<keyword evidence="1" id="KW-0812">Transmembrane</keyword>
<dbReference type="Proteomes" id="UP001595846">
    <property type="component" value="Unassembled WGS sequence"/>
</dbReference>
<feature type="transmembrane region" description="Helical" evidence="1">
    <location>
        <begin position="38"/>
        <end position="56"/>
    </location>
</feature>
<comment type="caution">
    <text evidence="2">The sequence shown here is derived from an EMBL/GenBank/DDBJ whole genome shotgun (WGS) entry which is preliminary data.</text>
</comment>
<accession>A0ABD5NSK7</accession>
<sequence>MDRQDFVTYAVVAIGLVVLSFFVRGFGGFVIGSDAADLARAPFLFAGFGLVVYLFVRATLDWLGLWRIDPVDGSE</sequence>
<keyword evidence="3" id="KW-1185">Reference proteome</keyword>
<dbReference type="GeneID" id="73904208"/>
<gene>
    <name evidence="2" type="ORF">ACFOUR_16810</name>
</gene>
<proteinExistence type="predicted"/>
<evidence type="ECO:0000313" key="3">
    <source>
        <dbReference type="Proteomes" id="UP001595846"/>
    </source>
</evidence>
<protein>
    <submittedName>
        <fullName evidence="2">Uncharacterized protein</fullName>
    </submittedName>
</protein>
<dbReference type="RefSeq" id="WP_256531466.1">
    <property type="nucleotide sequence ID" value="NZ_CP101824.1"/>
</dbReference>
<keyword evidence="1" id="KW-1133">Transmembrane helix</keyword>
<dbReference type="AlphaFoldDB" id="A0ABD5NSK7"/>
<evidence type="ECO:0000256" key="1">
    <source>
        <dbReference type="SAM" id="Phobius"/>
    </source>
</evidence>